<name>A0A2T5BZM1_9BACT</name>
<evidence type="ECO:0000259" key="2">
    <source>
        <dbReference type="Pfam" id="PF19089"/>
    </source>
</evidence>
<keyword evidence="1" id="KW-0732">Signal</keyword>
<comment type="caution">
    <text evidence="3">The sequence shown here is derived from an EMBL/GenBank/DDBJ whole genome shotgun (WGS) entry which is preliminary data.</text>
</comment>
<feature type="domain" description="DUF5777" evidence="2">
    <location>
        <begin position="33"/>
        <end position="310"/>
    </location>
</feature>
<organism evidence="3 4">
    <name type="scientific">Mangrovibacterium marinum</name>
    <dbReference type="NCBI Taxonomy" id="1639118"/>
    <lineage>
        <taxon>Bacteria</taxon>
        <taxon>Pseudomonadati</taxon>
        <taxon>Bacteroidota</taxon>
        <taxon>Bacteroidia</taxon>
        <taxon>Marinilabiliales</taxon>
        <taxon>Prolixibacteraceae</taxon>
        <taxon>Mangrovibacterium</taxon>
    </lineage>
</organism>
<dbReference type="AlphaFoldDB" id="A0A2T5BZM1"/>
<feature type="chain" id="PRO_5015569965" description="DUF5777 domain-containing protein" evidence="1">
    <location>
        <begin position="21"/>
        <end position="312"/>
    </location>
</feature>
<sequence length="312" mass="35162">MKKKIIYILLSLLVCANVFAQDTEENVSVGPAFENGTLIDAQTSFIPDVKSLEFIIQHKFGPIDNGDADFDLFGIYAPGANIRLALNYVPARNVQIGMGITKSSDCVDFNGKWTILEQTENNKIPFFVTVFANTAITYESKDDLGSLMDYDNPSSRFDYRLSDRFSYFAQVFVGRKFTNALSVQGGVSFSHDNLVDAWHDHDRVALHLDGRLKFSGQSSFIFNFGAPLRIDKISEQHPDWTAANPPHPDWKGPYNPKPSLKFGVEISTFTHAFQIYVGNANAILPQFDMMNNYNKPFDGLAFGFTITRLWMY</sequence>
<gene>
    <name evidence="3" type="ORF">C8N47_1137</name>
</gene>
<dbReference type="RefSeq" id="WP_107822939.1">
    <property type="nucleotide sequence ID" value="NZ_QAAD01000013.1"/>
</dbReference>
<dbReference type="InterPro" id="IPR045916">
    <property type="entry name" value="DUF5777"/>
</dbReference>
<protein>
    <recommendedName>
        <fullName evidence="2">DUF5777 domain-containing protein</fullName>
    </recommendedName>
</protein>
<reference evidence="3 4" key="1">
    <citation type="submission" date="2018-04" db="EMBL/GenBank/DDBJ databases">
        <title>Genomic Encyclopedia of Archaeal and Bacterial Type Strains, Phase II (KMG-II): from individual species to whole genera.</title>
        <authorList>
            <person name="Goeker M."/>
        </authorList>
    </citation>
    <scope>NUCLEOTIDE SEQUENCE [LARGE SCALE GENOMIC DNA]</scope>
    <source>
        <strain evidence="3 4">DSM 28823</strain>
    </source>
</reference>
<dbReference type="EMBL" id="QAAD01000013">
    <property type="protein sequence ID" value="PTN07742.1"/>
    <property type="molecule type" value="Genomic_DNA"/>
</dbReference>
<evidence type="ECO:0000313" key="3">
    <source>
        <dbReference type="EMBL" id="PTN07742.1"/>
    </source>
</evidence>
<feature type="signal peptide" evidence="1">
    <location>
        <begin position="1"/>
        <end position="20"/>
    </location>
</feature>
<dbReference type="Proteomes" id="UP000243525">
    <property type="component" value="Unassembled WGS sequence"/>
</dbReference>
<evidence type="ECO:0000313" key="4">
    <source>
        <dbReference type="Proteomes" id="UP000243525"/>
    </source>
</evidence>
<dbReference type="OrthoDB" id="1117410at2"/>
<keyword evidence="4" id="KW-1185">Reference proteome</keyword>
<accession>A0A2T5BZM1</accession>
<dbReference type="Pfam" id="PF19089">
    <property type="entry name" value="DUF5777"/>
    <property type="match status" value="1"/>
</dbReference>
<proteinExistence type="predicted"/>
<evidence type="ECO:0000256" key="1">
    <source>
        <dbReference type="SAM" id="SignalP"/>
    </source>
</evidence>